<dbReference type="Proteomes" id="UP000822688">
    <property type="component" value="Chromosome 4"/>
</dbReference>
<dbReference type="PANTHER" id="PTHR10315">
    <property type="entry name" value="E3 UBIQUITIN PROTEIN LIGASE SIAH"/>
    <property type="match status" value="1"/>
</dbReference>
<accession>A0A8T0I5R9</accession>
<dbReference type="PROSITE" id="PS50089">
    <property type="entry name" value="ZF_RING_2"/>
    <property type="match status" value="1"/>
</dbReference>
<keyword evidence="5" id="KW-0808">Transferase</keyword>
<evidence type="ECO:0000313" key="15">
    <source>
        <dbReference type="Proteomes" id="UP000822688"/>
    </source>
</evidence>
<keyword evidence="15" id="KW-1185">Reference proteome</keyword>
<evidence type="ECO:0000259" key="12">
    <source>
        <dbReference type="PROSITE" id="PS50089"/>
    </source>
</evidence>
<evidence type="ECO:0000256" key="4">
    <source>
        <dbReference type="ARBA" id="ARBA00012483"/>
    </source>
</evidence>
<dbReference type="GO" id="GO:0005737">
    <property type="term" value="C:cytoplasm"/>
    <property type="evidence" value="ECO:0007669"/>
    <property type="project" value="TreeGrafter"/>
</dbReference>
<name>A0A8T0I5R9_CERPU</name>
<dbReference type="GO" id="GO:0061630">
    <property type="term" value="F:ubiquitin protein ligase activity"/>
    <property type="evidence" value="ECO:0007669"/>
    <property type="project" value="UniProtKB-EC"/>
</dbReference>
<dbReference type="InterPro" id="IPR001841">
    <property type="entry name" value="Znf_RING"/>
</dbReference>
<comment type="catalytic activity">
    <reaction evidence="1">
        <text>S-ubiquitinyl-[E2 ubiquitin-conjugating enzyme]-L-cysteine + [acceptor protein]-L-lysine = [E2 ubiquitin-conjugating enzyme]-L-cysteine + N(6)-ubiquitinyl-[acceptor protein]-L-lysine.</text>
        <dbReference type="EC" id="2.3.2.27"/>
    </reaction>
</comment>
<dbReference type="Pfam" id="PF21362">
    <property type="entry name" value="Sina_RING"/>
    <property type="match status" value="1"/>
</dbReference>
<comment type="pathway">
    <text evidence="2">Protein modification; protein ubiquitination.</text>
</comment>
<evidence type="ECO:0000259" key="13">
    <source>
        <dbReference type="PROSITE" id="PS51081"/>
    </source>
</evidence>
<dbReference type="AlphaFoldDB" id="A0A8T0I5R9"/>
<dbReference type="GO" id="GO:0008270">
    <property type="term" value="F:zinc ion binding"/>
    <property type="evidence" value="ECO:0007669"/>
    <property type="project" value="UniProtKB-KW"/>
</dbReference>
<organism evidence="14 15">
    <name type="scientific">Ceratodon purpureus</name>
    <name type="common">Fire moss</name>
    <name type="synonym">Dicranum purpureum</name>
    <dbReference type="NCBI Taxonomy" id="3225"/>
    <lineage>
        <taxon>Eukaryota</taxon>
        <taxon>Viridiplantae</taxon>
        <taxon>Streptophyta</taxon>
        <taxon>Embryophyta</taxon>
        <taxon>Bryophyta</taxon>
        <taxon>Bryophytina</taxon>
        <taxon>Bryopsida</taxon>
        <taxon>Dicranidae</taxon>
        <taxon>Pseudoditrichales</taxon>
        <taxon>Ditrichaceae</taxon>
        <taxon>Ceratodon</taxon>
    </lineage>
</organism>
<dbReference type="InterPro" id="IPR013083">
    <property type="entry name" value="Znf_RING/FYVE/PHD"/>
</dbReference>
<comment type="similarity">
    <text evidence="3">Belongs to the SINA (Seven in absentia) family.</text>
</comment>
<evidence type="ECO:0000256" key="1">
    <source>
        <dbReference type="ARBA" id="ARBA00000900"/>
    </source>
</evidence>
<dbReference type="Gene3D" id="3.30.40.10">
    <property type="entry name" value="Zinc/RING finger domain, C3HC4 (zinc finger)"/>
    <property type="match status" value="2"/>
</dbReference>
<gene>
    <name evidence="14" type="ORF">KC19_4G016400</name>
</gene>
<keyword evidence="8" id="KW-0833">Ubl conjugation pathway</keyword>
<evidence type="ECO:0000256" key="11">
    <source>
        <dbReference type="SAM" id="MobiDB-lite"/>
    </source>
</evidence>
<keyword evidence="7 10" id="KW-0863">Zinc-finger</keyword>
<feature type="domain" description="RING-type" evidence="12">
    <location>
        <begin position="48"/>
        <end position="83"/>
    </location>
</feature>
<sequence>MADLVKSTVTSPTMKSDRKRKAEDEGARGIVKVGVQRRYHLDTDILECPVCFEQFSSLVYQCQNGHSVCSACHAKIRQCPTCSKSIKTFIRNLLAEKIVESLKSSCPYTHYGCRFMAKVSVVEDHMKYFCTFRPCPCPVSGCTDEVSKGHLPEHLEMVHEVPIRTLGFIEGNSKQNGEEFSMSFADQFVMLKAPKERIQLLVHQEVIKGLGNIFFCTCFEDHTMKYDLRVSSLARDGKFCKTSIHGALAHDIREREVWKKDILFFSRNDPTKTGGIDYSRSDLILSVRLNLN</sequence>
<dbReference type="InterPro" id="IPR052088">
    <property type="entry name" value="E3_ubiquitin-ligase_SINA"/>
</dbReference>
<dbReference type="InterPro" id="IPR013010">
    <property type="entry name" value="Znf_SIAH"/>
</dbReference>
<proteinExistence type="inferred from homology"/>
<feature type="domain" description="SIAH-type" evidence="13">
    <location>
        <begin position="101"/>
        <end position="160"/>
    </location>
</feature>
<evidence type="ECO:0000256" key="7">
    <source>
        <dbReference type="ARBA" id="ARBA00022771"/>
    </source>
</evidence>
<evidence type="ECO:0000256" key="10">
    <source>
        <dbReference type="PROSITE-ProRule" id="PRU00455"/>
    </source>
</evidence>
<evidence type="ECO:0000256" key="8">
    <source>
        <dbReference type="ARBA" id="ARBA00022786"/>
    </source>
</evidence>
<protein>
    <recommendedName>
        <fullName evidence="4">RING-type E3 ubiquitin transferase</fullName>
        <ecNumber evidence="4">2.3.2.27</ecNumber>
    </recommendedName>
</protein>
<evidence type="ECO:0000256" key="6">
    <source>
        <dbReference type="ARBA" id="ARBA00022723"/>
    </source>
</evidence>
<dbReference type="PANTHER" id="PTHR10315:SF83">
    <property type="entry name" value="RING-TYPE E3 UBIQUITIN TRANSFERASE"/>
    <property type="match status" value="1"/>
</dbReference>
<dbReference type="InterPro" id="IPR049548">
    <property type="entry name" value="Sina-like_RING"/>
</dbReference>
<dbReference type="SUPFAM" id="SSF57850">
    <property type="entry name" value="RING/U-box"/>
    <property type="match status" value="1"/>
</dbReference>
<dbReference type="EMBL" id="CM026424">
    <property type="protein sequence ID" value="KAG0578355.1"/>
    <property type="molecule type" value="Genomic_DNA"/>
</dbReference>
<evidence type="ECO:0000256" key="9">
    <source>
        <dbReference type="ARBA" id="ARBA00022833"/>
    </source>
</evidence>
<dbReference type="SUPFAM" id="SSF49599">
    <property type="entry name" value="TRAF domain-like"/>
    <property type="match status" value="1"/>
</dbReference>
<evidence type="ECO:0000313" key="14">
    <source>
        <dbReference type="EMBL" id="KAG0578355.1"/>
    </source>
</evidence>
<feature type="region of interest" description="Disordered" evidence="11">
    <location>
        <begin position="1"/>
        <end position="23"/>
    </location>
</feature>
<evidence type="ECO:0000256" key="3">
    <source>
        <dbReference type="ARBA" id="ARBA00009119"/>
    </source>
</evidence>
<evidence type="ECO:0000256" key="2">
    <source>
        <dbReference type="ARBA" id="ARBA00004906"/>
    </source>
</evidence>
<evidence type="ECO:0000256" key="5">
    <source>
        <dbReference type="ARBA" id="ARBA00022679"/>
    </source>
</evidence>
<dbReference type="EC" id="2.3.2.27" evidence="4"/>
<dbReference type="PROSITE" id="PS51081">
    <property type="entry name" value="ZF_SIAH"/>
    <property type="match status" value="1"/>
</dbReference>
<reference evidence="14" key="1">
    <citation type="submission" date="2020-06" db="EMBL/GenBank/DDBJ databases">
        <title>WGS assembly of Ceratodon purpureus strain R40.</title>
        <authorList>
            <person name="Carey S.B."/>
            <person name="Jenkins J."/>
            <person name="Shu S."/>
            <person name="Lovell J.T."/>
            <person name="Sreedasyam A."/>
            <person name="Maumus F."/>
            <person name="Tiley G.P."/>
            <person name="Fernandez-Pozo N."/>
            <person name="Barry K."/>
            <person name="Chen C."/>
            <person name="Wang M."/>
            <person name="Lipzen A."/>
            <person name="Daum C."/>
            <person name="Saski C.A."/>
            <person name="Payton A.C."/>
            <person name="Mcbreen J.C."/>
            <person name="Conrad R.E."/>
            <person name="Kollar L.M."/>
            <person name="Olsson S."/>
            <person name="Huttunen S."/>
            <person name="Landis J.B."/>
            <person name="Wickett N.J."/>
            <person name="Johnson M.G."/>
            <person name="Rensing S.A."/>
            <person name="Grimwood J."/>
            <person name="Schmutz J."/>
            <person name="Mcdaniel S.F."/>
        </authorList>
    </citation>
    <scope>NUCLEOTIDE SEQUENCE</scope>
    <source>
        <strain evidence="14">R40</strain>
    </source>
</reference>
<keyword evidence="6" id="KW-0479">Metal-binding</keyword>
<keyword evidence="9" id="KW-0862">Zinc</keyword>
<dbReference type="Pfam" id="PF21361">
    <property type="entry name" value="Sina_ZnF"/>
    <property type="match status" value="1"/>
</dbReference>
<comment type="caution">
    <text evidence="14">The sequence shown here is derived from an EMBL/GenBank/DDBJ whole genome shotgun (WGS) entry which is preliminary data.</text>
</comment>